<evidence type="ECO:0000256" key="7">
    <source>
        <dbReference type="ARBA" id="ARBA00023049"/>
    </source>
</evidence>
<feature type="domain" description="ERAP1-like C-terminal" evidence="12">
    <location>
        <begin position="1439"/>
        <end position="1743"/>
    </location>
</feature>
<dbReference type="Pfam" id="PF11838">
    <property type="entry name" value="ERAP1_C"/>
    <property type="match status" value="2"/>
</dbReference>
<keyword evidence="4 9" id="KW-0479">Metal-binding</keyword>
<feature type="domain" description="Peptidase M1 membrane alanine aminopeptidase" evidence="11">
    <location>
        <begin position="1133"/>
        <end position="1363"/>
    </location>
</feature>
<dbReference type="Pfam" id="PF17900">
    <property type="entry name" value="Peptidase_M1_N"/>
    <property type="match status" value="2"/>
</dbReference>
<feature type="binding site" evidence="9">
    <location>
        <position position="1207"/>
    </location>
    <ligand>
        <name>Zn(2+)</name>
        <dbReference type="ChEBI" id="CHEBI:29105"/>
        <note>catalytic</note>
    </ligand>
</feature>
<evidence type="ECO:0000256" key="9">
    <source>
        <dbReference type="PIRSR" id="PIRSR634016-3"/>
    </source>
</evidence>
<name>A0A914D6Y2_9BILA</name>
<dbReference type="FunFam" id="1.10.390.10:FF:000013">
    <property type="entry name" value="Aminopeptidase N"/>
    <property type="match status" value="1"/>
</dbReference>
<dbReference type="InterPro" id="IPR050344">
    <property type="entry name" value="Peptidase_M1_aminopeptidases"/>
</dbReference>
<dbReference type="CDD" id="cd09601">
    <property type="entry name" value="M1_APN-Q_like"/>
    <property type="match status" value="2"/>
</dbReference>
<dbReference type="Gene3D" id="2.60.40.1730">
    <property type="entry name" value="tricorn interacting facor f3 domain"/>
    <property type="match status" value="2"/>
</dbReference>
<evidence type="ECO:0000256" key="1">
    <source>
        <dbReference type="ARBA" id="ARBA00010136"/>
    </source>
</evidence>
<dbReference type="GO" id="GO:0005615">
    <property type="term" value="C:extracellular space"/>
    <property type="evidence" value="ECO:0007669"/>
    <property type="project" value="TreeGrafter"/>
</dbReference>
<evidence type="ECO:0000256" key="5">
    <source>
        <dbReference type="ARBA" id="ARBA00022801"/>
    </source>
</evidence>
<keyword evidence="6 9" id="KW-0862">Zinc</keyword>
<comment type="similarity">
    <text evidence="1">Belongs to the peptidase M1 family.</text>
</comment>
<evidence type="ECO:0000256" key="2">
    <source>
        <dbReference type="ARBA" id="ARBA00022438"/>
    </source>
</evidence>
<evidence type="ECO:0000256" key="6">
    <source>
        <dbReference type="ARBA" id="ARBA00022833"/>
    </source>
</evidence>
<organism evidence="14 15">
    <name type="scientific">Acrobeloides nanus</name>
    <dbReference type="NCBI Taxonomy" id="290746"/>
    <lineage>
        <taxon>Eukaryota</taxon>
        <taxon>Metazoa</taxon>
        <taxon>Ecdysozoa</taxon>
        <taxon>Nematoda</taxon>
        <taxon>Chromadorea</taxon>
        <taxon>Rhabditida</taxon>
        <taxon>Tylenchina</taxon>
        <taxon>Cephalobomorpha</taxon>
        <taxon>Cephaloboidea</taxon>
        <taxon>Cephalobidae</taxon>
        <taxon>Acrobeloides</taxon>
    </lineage>
</organism>
<keyword evidence="3" id="KW-0645">Protease</keyword>
<dbReference type="PANTHER" id="PTHR11533:SF293">
    <property type="entry name" value="AMINOPEPTIDASE-2-RELATED"/>
    <property type="match status" value="1"/>
</dbReference>
<accession>A0A914D6Y2</accession>
<dbReference type="GO" id="GO:0016020">
    <property type="term" value="C:membrane"/>
    <property type="evidence" value="ECO:0007669"/>
    <property type="project" value="TreeGrafter"/>
</dbReference>
<proteinExistence type="inferred from homology"/>
<dbReference type="GO" id="GO:0042277">
    <property type="term" value="F:peptide binding"/>
    <property type="evidence" value="ECO:0007669"/>
    <property type="project" value="TreeGrafter"/>
</dbReference>
<feature type="active site" description="Proton acceptor" evidence="8">
    <location>
        <position position="1208"/>
    </location>
</feature>
<feature type="binding site" evidence="9">
    <location>
        <position position="1211"/>
    </location>
    <ligand>
        <name>Zn(2+)</name>
        <dbReference type="ChEBI" id="CHEBI:29105"/>
        <note>catalytic</note>
    </ligand>
</feature>
<feature type="domain" description="Peptidase M1 membrane alanine aminopeptidase" evidence="11">
    <location>
        <begin position="205"/>
        <end position="437"/>
    </location>
</feature>
<evidence type="ECO:0000313" key="15">
    <source>
        <dbReference type="WBParaSite" id="ACRNAN_scaffold191.g30221.t1"/>
    </source>
</evidence>
<dbReference type="PRINTS" id="PR00756">
    <property type="entry name" value="ALADIPTASE"/>
</dbReference>
<dbReference type="GO" id="GO:0006508">
    <property type="term" value="P:proteolysis"/>
    <property type="evidence" value="ECO:0007669"/>
    <property type="project" value="UniProtKB-KW"/>
</dbReference>
<dbReference type="WBParaSite" id="ACRNAN_scaffold191.g30221.t1">
    <property type="protein sequence ID" value="ACRNAN_scaffold191.g30221.t1"/>
    <property type="gene ID" value="ACRNAN_scaffold191.g30221"/>
</dbReference>
<dbReference type="InterPro" id="IPR027268">
    <property type="entry name" value="Peptidase_M4/M1_CTD_sf"/>
</dbReference>
<evidence type="ECO:0000256" key="10">
    <source>
        <dbReference type="PIRSR" id="PIRSR634016-4"/>
    </source>
</evidence>
<keyword evidence="5" id="KW-0378">Hydrolase</keyword>
<dbReference type="GO" id="GO:0008270">
    <property type="term" value="F:zinc ion binding"/>
    <property type="evidence" value="ECO:0007669"/>
    <property type="project" value="InterPro"/>
</dbReference>
<feature type="domain" description="Aminopeptidase N-like N-terminal" evidence="13">
    <location>
        <begin position="900"/>
        <end position="1097"/>
    </location>
</feature>
<dbReference type="InterPro" id="IPR024571">
    <property type="entry name" value="ERAP1-like_C_dom"/>
</dbReference>
<evidence type="ECO:0000256" key="3">
    <source>
        <dbReference type="ARBA" id="ARBA00022670"/>
    </source>
</evidence>
<evidence type="ECO:0000259" key="11">
    <source>
        <dbReference type="Pfam" id="PF01433"/>
    </source>
</evidence>
<evidence type="ECO:0000259" key="12">
    <source>
        <dbReference type="Pfam" id="PF11838"/>
    </source>
</evidence>
<dbReference type="GO" id="GO:0005737">
    <property type="term" value="C:cytoplasm"/>
    <property type="evidence" value="ECO:0007669"/>
    <property type="project" value="TreeGrafter"/>
</dbReference>
<dbReference type="SUPFAM" id="SSF63737">
    <property type="entry name" value="Leukotriene A4 hydrolase N-terminal domain"/>
    <property type="match status" value="2"/>
</dbReference>
<dbReference type="SUPFAM" id="SSF55486">
    <property type="entry name" value="Metalloproteases ('zincins'), catalytic domain"/>
    <property type="match status" value="2"/>
</dbReference>
<sequence>MNISVDALNLNFLSLSLYANNVRQQLISSQYDSSTYRFTIKPVMFLKPNITYRLEFNYTGLINDYRDGGLFYTRWRDNYFGYTNHYIVATFFAIGYGARSTFPCFDDPSFKANFSVTLISPTAFKALGNMPLESENEIDNGYSIRTFKTTLKMSTYLIAFATGDLVNKTATAKDGTQISFWAWNADLGIDEVGLSGPWMNRLNVSLDTSVKCFEVLSDYMAFKFPLPKLDHLALPQFSYGGMENWGLITYDYNFVLFKDGEDHAADKLLSIQIMCHEMAHQWFGDLVTNEWWSEIMLHESLADYFEMTSIGIMYPNQSEFMDSYFVATRQEHALQVDSGYYNNTLTGGKIHPLILKPDGSFDDITYEKGGALLRMLSGTFGPTLFQEALRNYLVKYQFGNADHFQFFEEFTQVAQKYKNITDFCGNPLDVNQLMDAWVNVPHFPQIDVDLTNDGRAFVPSQEPFLPIWYLPQGYNYSWMIPTYVLEYQKGRSFKWIPPNNFSCPNLAKHTDIQTFDPYMLYNDGAPTYARVHYEEGAHNKIRQLLRQDNGTISINTKIRLIADEWAFIDRDMVLLGLPPKLHRGMQILESILNSSFSVHTTTFMAAQSVFDTIFELSRDRHEYELYLKFLIPILENFYQKVGWNGTNDDFNTNMLRERVLYYAVRFDILDSRAMAMQYWKNLSVWCAMHFDYNCNILNPNIRRAVYCGAMWDDNGSVFELLREFLEIAEGGYYTSREITSIVSGLACAQNHTVINWILDDLYSLSNNSTRYNLYNSFSYFYNNLNASEVMADYIIKNPQKVLDGLNCYIGLPCVMEPFLDGMTGLWYTDRRKDQYNQIYNQLYPNMDIYDKAYFQTYYNVLLSANLRGQYVYPDMTRWMYDNYVPIGKSPWTVKINQIIVPYNYNLTVKPYFPSSYKYGIGKNFTFDAIVNISATILQQDTIILNSHRHMIHRIQVTANRSIINIPIAAVYRDNENAFLTIKLAQPIPQNTNINIIIEYTGFIKDSPGEGEYINFDYLEVNKKKSWIFATDFEGGPSARSLAPCLDEPVYKAIWSVTVQYPMDMVALSNGLEERTISLGGGLAQTIFKDTPKMSSYLLAITIGDYAALRGLTNSGQIVRIWTWTGMQNNAVVALKAAIDTINFLTNYTGITLPLDKIDVMCLPQYEGDAMYAMENWGLIIAGYKECLWSPDYRTTYHYTDTYWTIAHETTHQWFGDLVTLEWWNYIFLNEAFATYWPLVVMNATYPDQADYANFQRFYDAETGFVLDQDIDTTVPIVVNETRLGHGYDLFGNLNYYKASSILHMLHTTINNTNFQKSLQNYLLAHEQGNAKDFELWQKFDEVMLNSTSVYDWNSMPLNVTKYMTPWFYQETFPIIKVVTTSDGLSYSFQQTPFIQSGLPNDQSSLWPIQLWFETEFYERRDFTWLASQSTLPRAFPRGWRVVNPKREAYVRVWYDDLSWAPIQTQLQSNWSVFDPITRAQFIIDTYTFANQQFISWSRFLNLIKYAGNAPELATWQILSDIMDELGTTSWLAIFKFQPEYAKLQTFLLQILSTNKDKLFIQTGNWAKDMSSHYITGLSCYLGSNDCLNQASSLFNQFISNCQNSAYGTGKCNKVPPDHRVVQYCFGLRQNPNSVTAVWNLIQWFTDNSPLTDYFNDAEALLVALACLNDDTQVEQYLMDAVNYRLSAEFFSFSAQYDMSGNRLFNFLQKNLQIVVNSEHFNEIVNNLAFGWSTDEQLNKLQNFDWQGITLTSNQANAWNKMIDGVNGTRNWLKKNQPAISTWFNMNI</sequence>
<feature type="binding site" evidence="9">
    <location>
        <position position="1230"/>
    </location>
    <ligand>
        <name>Zn(2+)</name>
        <dbReference type="ChEBI" id="CHEBI:29105"/>
        <note>catalytic</note>
    </ligand>
</feature>
<dbReference type="GO" id="GO:0070006">
    <property type="term" value="F:metalloaminopeptidase activity"/>
    <property type="evidence" value="ECO:0007669"/>
    <property type="project" value="TreeGrafter"/>
</dbReference>
<feature type="domain" description="Aminopeptidase N-like N-terminal" evidence="13">
    <location>
        <begin position="2"/>
        <end position="157"/>
    </location>
</feature>
<dbReference type="GO" id="GO:0043171">
    <property type="term" value="P:peptide catabolic process"/>
    <property type="evidence" value="ECO:0007669"/>
    <property type="project" value="TreeGrafter"/>
</dbReference>
<keyword evidence="14" id="KW-1185">Reference proteome</keyword>
<dbReference type="InterPro" id="IPR014782">
    <property type="entry name" value="Peptidase_M1_dom"/>
</dbReference>
<keyword evidence="7" id="KW-0482">Metalloprotease</keyword>
<feature type="domain" description="ERAP1-like C-terminal" evidence="12">
    <location>
        <begin position="519"/>
        <end position="839"/>
    </location>
</feature>
<evidence type="ECO:0000256" key="4">
    <source>
        <dbReference type="ARBA" id="ARBA00022723"/>
    </source>
</evidence>
<dbReference type="Pfam" id="PF01433">
    <property type="entry name" value="Peptidase_M1"/>
    <property type="match status" value="2"/>
</dbReference>
<dbReference type="InterPro" id="IPR034016">
    <property type="entry name" value="M1_APN-typ"/>
</dbReference>
<dbReference type="InterPro" id="IPR001930">
    <property type="entry name" value="Peptidase_M1"/>
</dbReference>
<comment type="cofactor">
    <cofactor evidence="9">
        <name>Zn(2+)</name>
        <dbReference type="ChEBI" id="CHEBI:29105"/>
    </cofactor>
    <text evidence="9">Binds 1 zinc ion per subunit.</text>
</comment>
<dbReference type="InterPro" id="IPR045357">
    <property type="entry name" value="Aminopeptidase_N-like_N"/>
</dbReference>
<protein>
    <submittedName>
        <fullName evidence="15">Aminopeptidase N</fullName>
    </submittedName>
</protein>
<dbReference type="Gene3D" id="1.25.50.20">
    <property type="match status" value="2"/>
</dbReference>
<evidence type="ECO:0000259" key="13">
    <source>
        <dbReference type="Pfam" id="PF17900"/>
    </source>
</evidence>
<dbReference type="Proteomes" id="UP000887540">
    <property type="component" value="Unplaced"/>
</dbReference>
<evidence type="ECO:0000313" key="14">
    <source>
        <dbReference type="Proteomes" id="UP000887540"/>
    </source>
</evidence>
<keyword evidence="2" id="KW-0031">Aminopeptidase</keyword>
<dbReference type="PANTHER" id="PTHR11533">
    <property type="entry name" value="PROTEASE M1 ZINC METALLOPROTEASE"/>
    <property type="match status" value="1"/>
</dbReference>
<evidence type="ECO:0000256" key="8">
    <source>
        <dbReference type="PIRSR" id="PIRSR634016-1"/>
    </source>
</evidence>
<dbReference type="Gene3D" id="1.10.390.10">
    <property type="entry name" value="Neutral Protease Domain 2"/>
    <property type="match status" value="2"/>
</dbReference>
<feature type="site" description="Transition state stabilizer" evidence="10">
    <location>
        <position position="1295"/>
    </location>
</feature>
<dbReference type="InterPro" id="IPR042097">
    <property type="entry name" value="Aminopeptidase_N-like_N_sf"/>
</dbReference>
<reference evidence="15" key="1">
    <citation type="submission" date="2022-11" db="UniProtKB">
        <authorList>
            <consortium name="WormBaseParasite"/>
        </authorList>
    </citation>
    <scope>IDENTIFICATION</scope>
</reference>